<reference evidence="3 4" key="1">
    <citation type="journal article" date="2020" name="ISME J.">
        <title>Uncovering the hidden diversity of litter-decomposition mechanisms in mushroom-forming fungi.</title>
        <authorList>
            <person name="Floudas D."/>
            <person name="Bentzer J."/>
            <person name="Ahren D."/>
            <person name="Johansson T."/>
            <person name="Persson P."/>
            <person name="Tunlid A."/>
        </authorList>
    </citation>
    <scope>NUCLEOTIDE SEQUENCE [LARGE SCALE GENOMIC DNA]</scope>
    <source>
        <strain evidence="3 4">CBS 291.85</strain>
    </source>
</reference>
<name>A0A8H5D908_9AGAR</name>
<accession>A0A8H5D908</accession>
<dbReference type="EMBL" id="JAACJM010000056">
    <property type="protein sequence ID" value="KAF5355473.1"/>
    <property type="molecule type" value="Genomic_DNA"/>
</dbReference>
<dbReference type="InterPro" id="IPR033449">
    <property type="entry name" value="Rit1_N"/>
</dbReference>
<evidence type="ECO:0000259" key="1">
    <source>
        <dbReference type="Pfam" id="PF04179"/>
    </source>
</evidence>
<comment type="caution">
    <text evidence="3">The sequence shown here is derived from an EMBL/GenBank/DDBJ whole genome shotgun (WGS) entry which is preliminary data.</text>
</comment>
<dbReference type="Proteomes" id="UP000559256">
    <property type="component" value="Unassembled WGS sequence"/>
</dbReference>
<feature type="domain" description="Rit1 DUSP-like" evidence="1">
    <location>
        <begin position="367"/>
        <end position="473"/>
    </location>
</feature>
<organism evidence="3 4">
    <name type="scientific">Tetrapyrgos nigripes</name>
    <dbReference type="NCBI Taxonomy" id="182062"/>
    <lineage>
        <taxon>Eukaryota</taxon>
        <taxon>Fungi</taxon>
        <taxon>Dikarya</taxon>
        <taxon>Basidiomycota</taxon>
        <taxon>Agaricomycotina</taxon>
        <taxon>Agaricomycetes</taxon>
        <taxon>Agaricomycetidae</taxon>
        <taxon>Agaricales</taxon>
        <taxon>Marasmiineae</taxon>
        <taxon>Marasmiaceae</taxon>
        <taxon>Tetrapyrgos</taxon>
    </lineage>
</organism>
<proteinExistence type="predicted"/>
<dbReference type="PANTHER" id="PTHR31811">
    <property type="entry name" value="TRNA A64-2'-O-RIBOSYLPHOSPHATE TRANSFERASE"/>
    <property type="match status" value="1"/>
</dbReference>
<evidence type="ECO:0008006" key="5">
    <source>
        <dbReference type="Google" id="ProtNLM"/>
    </source>
</evidence>
<dbReference type="InterPro" id="IPR029021">
    <property type="entry name" value="Prot-tyrosine_phosphatase-like"/>
</dbReference>
<protein>
    <recommendedName>
        <fullName evidence="5">Initiator tRNA phosphoribosyl transferase</fullName>
    </recommendedName>
</protein>
<dbReference type="GO" id="GO:0043399">
    <property type="term" value="F:tRNA adenosine(64)-2'-O-ribosylphosphate transferase activity"/>
    <property type="evidence" value="ECO:0007669"/>
    <property type="project" value="InterPro"/>
</dbReference>
<dbReference type="AlphaFoldDB" id="A0A8H5D908"/>
<dbReference type="InterPro" id="IPR007306">
    <property type="entry name" value="Rit1"/>
</dbReference>
<dbReference type="GO" id="GO:0019988">
    <property type="term" value="P:charged-tRNA amino acid modification"/>
    <property type="evidence" value="ECO:0007669"/>
    <property type="project" value="InterPro"/>
</dbReference>
<dbReference type="Gene3D" id="3.90.190.10">
    <property type="entry name" value="Protein tyrosine phosphatase superfamily"/>
    <property type="match status" value="1"/>
</dbReference>
<keyword evidence="4" id="KW-1185">Reference proteome</keyword>
<dbReference type="Pfam" id="PF04179">
    <property type="entry name" value="Init_tRNA_PT"/>
    <property type="match status" value="1"/>
</dbReference>
<dbReference type="GO" id="GO:0005737">
    <property type="term" value="C:cytoplasm"/>
    <property type="evidence" value="ECO:0007669"/>
    <property type="project" value="TreeGrafter"/>
</dbReference>
<evidence type="ECO:0000259" key="2">
    <source>
        <dbReference type="Pfam" id="PF17184"/>
    </source>
</evidence>
<dbReference type="OrthoDB" id="45256at2759"/>
<dbReference type="Pfam" id="PF17184">
    <property type="entry name" value="Rit1_C"/>
    <property type="match status" value="1"/>
</dbReference>
<dbReference type="InterPro" id="IPR033421">
    <property type="entry name" value="Rit1_DUSP-like"/>
</dbReference>
<gene>
    <name evidence="3" type="ORF">D9758_006318</name>
</gene>
<evidence type="ECO:0000313" key="3">
    <source>
        <dbReference type="EMBL" id="KAF5355473.1"/>
    </source>
</evidence>
<feature type="domain" description="Rit1 N-terminal" evidence="2">
    <location>
        <begin position="42"/>
        <end position="307"/>
    </location>
</feature>
<evidence type="ECO:0000313" key="4">
    <source>
        <dbReference type="Proteomes" id="UP000559256"/>
    </source>
</evidence>
<dbReference type="PANTHER" id="PTHR31811:SF0">
    <property type="entry name" value="TRNA A64-2'-O-RIBOSYLPHOSPHATE TRANSFERASE"/>
    <property type="match status" value="1"/>
</dbReference>
<dbReference type="PIRSF" id="PIRSF007747">
    <property type="entry name" value="Ribosyl_Ptfrase"/>
    <property type="match status" value="1"/>
</dbReference>
<sequence length="484" mass="54153">MFCIPMYSTVILDSFGHVHHFMSTLPLDIDKTHLRSHVLTHIRKETLDLYNRLHSIEEDIQFVNQVHGAYPRLPLIPNLRCGAWYTDPAITGNQTGAYFKSTDGHTSNWSFNLRRPNLHLLPVVLAHGGIVLVDSTRSGKRMPDALSKTAPIWCAVVNRAFLLRFPKADATAWDTALYTPPAVVSKSEHDQIEELLDSWAQNLNESSYTLPELPRPLRPIWITPSTSKFPNFSNDSQSFIPIICASASQCIESGVDRRTGGFVYIQGSGDDHELWGVGLTPKIFWQHREAILSADRSEVMKVAATFVKDAGKQETRKPSEIRKVGARILVCSVSDLPAPEAIKDKTAWVMITSDQETVIEESPRILPLLTSEGKKGQAHFLQHILPRSLAFIGNQLSQGMKVYVACEDGKDLSVGVAVVALQQYFDENGNFIGTNAQVIPDKKTIRKRLEWVINDRPEANPTRTTLKRVNEFLMSPASFRSSTT</sequence>